<evidence type="ECO:0000313" key="10">
    <source>
        <dbReference type="Proteomes" id="UP001472677"/>
    </source>
</evidence>
<protein>
    <recommendedName>
        <fullName evidence="8">PGG domain-containing protein</fullName>
    </recommendedName>
</protein>
<feature type="transmembrane region" description="Helical" evidence="7">
    <location>
        <begin position="187"/>
        <end position="208"/>
    </location>
</feature>
<evidence type="ECO:0000256" key="2">
    <source>
        <dbReference type="ARBA" id="ARBA00022692"/>
    </source>
</evidence>
<sequence length="329" mass="36224">MNPSAAYVRDKDRGMTALHMAAWIGGADIMQYIISNCPGCCEIVDDKGWNFLHYAAVALQPREFQRVLSGDDKRSMIKDLPTWKLLYEKDVNGNTPVDVFYLFSHSRRSGFSTVFSFLQNQGFEQLMSDSDANYAKKKKQIREIVNEIGNNEGLAGIPPNKYFREDIGEDDIPSLKEIVDNLRETHLVVAALVATVTFAAAIAVPGGYKTDKGSDEGTATLSSNSDFKAFIITDALAFVSSLLAIFLHFLCVFIDLKVAKSAVLNWILMADGLTVFAMAAMVVSFSAGTYAVLESSMGIAIATCSIGLAFFPFSIIVPLFIYHFFKPDH</sequence>
<dbReference type="EMBL" id="JBBPBM010000017">
    <property type="protein sequence ID" value="KAK8556291.1"/>
    <property type="molecule type" value="Genomic_DNA"/>
</dbReference>
<keyword evidence="4 7" id="KW-1133">Transmembrane helix</keyword>
<dbReference type="PANTHER" id="PTHR24186">
    <property type="entry name" value="PROTEIN PHOSPHATASE 1 REGULATORY SUBUNIT"/>
    <property type="match status" value="1"/>
</dbReference>
<keyword evidence="3" id="KW-0677">Repeat</keyword>
<organism evidence="9 10">
    <name type="scientific">Hibiscus sabdariffa</name>
    <name type="common">roselle</name>
    <dbReference type="NCBI Taxonomy" id="183260"/>
    <lineage>
        <taxon>Eukaryota</taxon>
        <taxon>Viridiplantae</taxon>
        <taxon>Streptophyta</taxon>
        <taxon>Embryophyta</taxon>
        <taxon>Tracheophyta</taxon>
        <taxon>Spermatophyta</taxon>
        <taxon>Magnoliopsida</taxon>
        <taxon>eudicotyledons</taxon>
        <taxon>Gunneridae</taxon>
        <taxon>Pentapetalae</taxon>
        <taxon>rosids</taxon>
        <taxon>malvids</taxon>
        <taxon>Malvales</taxon>
        <taxon>Malvaceae</taxon>
        <taxon>Malvoideae</taxon>
        <taxon>Hibiscus</taxon>
    </lineage>
</organism>
<evidence type="ECO:0000259" key="8">
    <source>
        <dbReference type="Pfam" id="PF13962"/>
    </source>
</evidence>
<keyword evidence="6 7" id="KW-0472">Membrane</keyword>
<dbReference type="Pfam" id="PF00023">
    <property type="entry name" value="Ank"/>
    <property type="match status" value="1"/>
</dbReference>
<dbReference type="Proteomes" id="UP001472677">
    <property type="component" value="Unassembled WGS sequence"/>
</dbReference>
<dbReference type="InterPro" id="IPR002110">
    <property type="entry name" value="Ankyrin_rpt"/>
</dbReference>
<evidence type="ECO:0000256" key="7">
    <source>
        <dbReference type="SAM" id="Phobius"/>
    </source>
</evidence>
<comment type="subcellular location">
    <subcellularLocation>
        <location evidence="1">Membrane</location>
        <topology evidence="1">Multi-pass membrane protein</topology>
    </subcellularLocation>
</comment>
<evidence type="ECO:0000256" key="6">
    <source>
        <dbReference type="ARBA" id="ARBA00023136"/>
    </source>
</evidence>
<evidence type="ECO:0000256" key="4">
    <source>
        <dbReference type="ARBA" id="ARBA00022989"/>
    </source>
</evidence>
<evidence type="ECO:0000256" key="1">
    <source>
        <dbReference type="ARBA" id="ARBA00004141"/>
    </source>
</evidence>
<name>A0ABR2E9R3_9ROSI</name>
<evidence type="ECO:0000256" key="3">
    <source>
        <dbReference type="ARBA" id="ARBA00022737"/>
    </source>
</evidence>
<dbReference type="PANTHER" id="PTHR24186:SF50">
    <property type="entry name" value="ANKYRIN REPEAT-CONTAINING PROTEIN ITN1-LIKE ISOFORM X1"/>
    <property type="match status" value="1"/>
</dbReference>
<comment type="caution">
    <text evidence="9">The sequence shown here is derived from an EMBL/GenBank/DDBJ whole genome shotgun (WGS) entry which is preliminary data.</text>
</comment>
<feature type="transmembrane region" description="Helical" evidence="7">
    <location>
        <begin position="266"/>
        <end position="293"/>
    </location>
</feature>
<evidence type="ECO:0000256" key="5">
    <source>
        <dbReference type="ARBA" id="ARBA00023043"/>
    </source>
</evidence>
<proteinExistence type="predicted"/>
<keyword evidence="5" id="KW-0040">ANK repeat</keyword>
<keyword evidence="10" id="KW-1185">Reference proteome</keyword>
<dbReference type="InterPro" id="IPR026961">
    <property type="entry name" value="PGG_dom"/>
</dbReference>
<evidence type="ECO:0000313" key="9">
    <source>
        <dbReference type="EMBL" id="KAK8556291.1"/>
    </source>
</evidence>
<feature type="transmembrane region" description="Helical" evidence="7">
    <location>
        <begin position="299"/>
        <end position="325"/>
    </location>
</feature>
<keyword evidence="2 7" id="KW-0812">Transmembrane</keyword>
<dbReference type="SUPFAM" id="SSF48403">
    <property type="entry name" value="Ankyrin repeat"/>
    <property type="match status" value="1"/>
</dbReference>
<dbReference type="Pfam" id="PF13962">
    <property type="entry name" value="PGG"/>
    <property type="match status" value="1"/>
</dbReference>
<dbReference type="Gene3D" id="1.25.40.20">
    <property type="entry name" value="Ankyrin repeat-containing domain"/>
    <property type="match status" value="1"/>
</dbReference>
<feature type="transmembrane region" description="Helical" evidence="7">
    <location>
        <begin position="228"/>
        <end position="254"/>
    </location>
</feature>
<gene>
    <name evidence="9" type="ORF">V6N12_002699</name>
</gene>
<reference evidence="9 10" key="1">
    <citation type="journal article" date="2024" name="G3 (Bethesda)">
        <title>Genome assembly of Hibiscus sabdariffa L. provides insights into metabolisms of medicinal natural products.</title>
        <authorList>
            <person name="Kim T."/>
        </authorList>
    </citation>
    <scope>NUCLEOTIDE SEQUENCE [LARGE SCALE GENOMIC DNA]</scope>
    <source>
        <strain evidence="9">TK-2024</strain>
        <tissue evidence="9">Old leaves</tissue>
    </source>
</reference>
<feature type="domain" description="PGG" evidence="8">
    <location>
        <begin position="179"/>
        <end position="292"/>
    </location>
</feature>
<accession>A0ABR2E9R3</accession>
<dbReference type="InterPro" id="IPR036770">
    <property type="entry name" value="Ankyrin_rpt-contain_sf"/>
</dbReference>